<dbReference type="SUPFAM" id="SSF48371">
    <property type="entry name" value="ARM repeat"/>
    <property type="match status" value="1"/>
</dbReference>
<evidence type="ECO:0000256" key="7">
    <source>
        <dbReference type="ARBA" id="ARBA00022833"/>
    </source>
</evidence>
<dbReference type="PANTHER" id="PTHR45726:SF3">
    <property type="entry name" value="LEUKOTRIENE A-4 HYDROLASE"/>
    <property type="match status" value="1"/>
</dbReference>
<dbReference type="CDD" id="cd09599">
    <property type="entry name" value="M1_LTA4H"/>
    <property type="match status" value="1"/>
</dbReference>
<comment type="caution">
    <text evidence="13">The sequence shown here is derived from an EMBL/GenBank/DDBJ whole genome shotgun (WGS) entry which is preliminary data.</text>
</comment>
<evidence type="ECO:0000313" key="13">
    <source>
        <dbReference type="EMBL" id="CAD5208132.1"/>
    </source>
</evidence>
<evidence type="ECO:0000256" key="8">
    <source>
        <dbReference type="ARBA" id="ARBA00023049"/>
    </source>
</evidence>
<dbReference type="AlphaFoldDB" id="A0A7I8XF51"/>
<proteinExistence type="inferred from homology"/>
<feature type="binding site" evidence="10">
    <location>
        <begin position="173"/>
        <end position="175"/>
    </location>
    <ligand>
        <name>a peptide</name>
        <dbReference type="ChEBI" id="CHEBI:60466"/>
    </ligand>
</feature>
<dbReference type="InterPro" id="IPR049980">
    <property type="entry name" value="LTA4H_cat"/>
</dbReference>
<reference evidence="13" key="1">
    <citation type="submission" date="2020-09" db="EMBL/GenBank/DDBJ databases">
        <authorList>
            <person name="Kikuchi T."/>
        </authorList>
    </citation>
    <scope>NUCLEOTIDE SEQUENCE</scope>
    <source>
        <strain evidence="13">Ka4C1</strain>
    </source>
</reference>
<dbReference type="OrthoDB" id="79562at2759"/>
<dbReference type="InterPro" id="IPR034015">
    <property type="entry name" value="M1_LTA4H"/>
</dbReference>
<comment type="cofactor">
    <cofactor evidence="11">
        <name>Zn(2+)</name>
        <dbReference type="ChEBI" id="CHEBI:29105"/>
    </cofactor>
    <text evidence="11">Binds 1 zinc ion per subunit.</text>
</comment>
<dbReference type="PRINTS" id="PR00756">
    <property type="entry name" value="ALADIPTASE"/>
</dbReference>
<dbReference type="InterPro" id="IPR015211">
    <property type="entry name" value="Peptidase_M1_C"/>
</dbReference>
<accession>A0A7I8XF51</accession>
<dbReference type="FunFam" id="2.60.40.1730:FF:000004">
    <property type="entry name" value="Leukotriene A(4) hydrolase"/>
    <property type="match status" value="1"/>
</dbReference>
<dbReference type="GO" id="GO:0004301">
    <property type="term" value="F:epoxide hydrolase activity"/>
    <property type="evidence" value="ECO:0007669"/>
    <property type="project" value="TreeGrafter"/>
</dbReference>
<sequence>MSVVGLLVKRTFSLRRVPIRTSVSFVKLADFRCFSTNPTKMTFHEDPASCANASEITVRHIHLDWNVSFEKKVVEGKAILDLEVLNNTDHINLDSRDLEIISAGLSGQTLKHNIEDNGALGQKLIINFGQTLEKGSKQQLTIEYNTGKNGASALQFIDKECTADKKKPYLYSQCQAIHARSIAPCMDTPSVKQTYSANVTVPKGLTCLMSGLADGQASEQGDLTLFKYKQPIEIPSYLLAIVVGALEKRDISHRCAVWAEPSWVERARWEFEDTEKMLQAAEQLMGEYEWTRYDLVVLPPSFPFGGMENPCLTFVTPTIIAGDRSLCNVIAHEIAHSYTGNLVTNANWEHFWLNEGFTVFVERKILGRLYGENLRQFDCLCGWEDRLLPCINETFNPVHEYTKLIPRLVGVDPDDAFSTIPYEKGSAFLLYLEQLLGSNQRFEEFLRSYIKKYRRQSIVTNDWISFLKEYFADKKDALEAVDYAGWLNKPGVPPNKPKFDETLAEDCRKLAKKWAEAPIEELRSLDPEVFKKMESIEQVKVLDSVETGYNLSHERVALLEEKYKLSSSGNSEIRFSFILIGIKAKWTPIIPKALEFVSEVGRLKFVKPIYRKLFAWEESKQQALQTFEKNKPFMHPITVIVVNSLEK</sequence>
<dbReference type="Gene3D" id="3.30.2010.30">
    <property type="match status" value="1"/>
</dbReference>
<dbReference type="FunFam" id="1.10.390.10:FF:000003">
    <property type="entry name" value="Leukotriene A(4) hydrolase"/>
    <property type="match status" value="1"/>
</dbReference>
<dbReference type="GO" id="GO:0004177">
    <property type="term" value="F:aminopeptidase activity"/>
    <property type="evidence" value="ECO:0007669"/>
    <property type="project" value="TreeGrafter"/>
</dbReference>
<evidence type="ECO:0000256" key="9">
    <source>
        <dbReference type="PIRSR" id="PIRSR634015-1"/>
    </source>
</evidence>
<dbReference type="GO" id="GO:0043171">
    <property type="term" value="P:peptide catabolic process"/>
    <property type="evidence" value="ECO:0007669"/>
    <property type="project" value="TreeGrafter"/>
</dbReference>
<keyword evidence="8" id="KW-0482">Metalloprotease</keyword>
<dbReference type="Gene3D" id="1.25.40.320">
    <property type="entry name" value="Peptidase M1, leukotriene A4 hydrolase/aminopeptidase C-terminal domain"/>
    <property type="match status" value="1"/>
</dbReference>
<comment type="subcellular location">
    <subcellularLocation>
        <location evidence="1">Cytoplasm</location>
    </subcellularLocation>
</comment>
<dbReference type="InterPro" id="IPR045357">
    <property type="entry name" value="Aminopeptidase_N-like_N"/>
</dbReference>
<keyword evidence="6" id="KW-0378">Hydrolase</keyword>
<evidence type="ECO:0000256" key="2">
    <source>
        <dbReference type="ARBA" id="ARBA00010136"/>
    </source>
</evidence>
<keyword evidence="4" id="KW-0645">Protease</keyword>
<feature type="binding site" evidence="11">
    <location>
        <position position="336"/>
    </location>
    <ligand>
        <name>Zn(2+)</name>
        <dbReference type="ChEBI" id="CHEBI:29105"/>
        <note>catalytic</note>
    </ligand>
</feature>
<feature type="domain" description="Peptidase M1 leukotriene A4 hydrolase/aminopeptidase C-terminal" evidence="12">
    <location>
        <begin position="502"/>
        <end position="646"/>
    </location>
</feature>
<evidence type="ECO:0000256" key="1">
    <source>
        <dbReference type="ARBA" id="ARBA00004496"/>
    </source>
</evidence>
<keyword evidence="5 11" id="KW-0479">Metal-binding</keyword>
<evidence type="ECO:0000256" key="6">
    <source>
        <dbReference type="ARBA" id="ARBA00022801"/>
    </source>
</evidence>
<dbReference type="InterPro" id="IPR001930">
    <property type="entry name" value="Peptidase_M1"/>
</dbReference>
<organism evidence="13 14">
    <name type="scientific">Bursaphelenchus xylophilus</name>
    <name type="common">Pinewood nematode worm</name>
    <name type="synonym">Aphelenchoides xylophilus</name>
    <dbReference type="NCBI Taxonomy" id="6326"/>
    <lineage>
        <taxon>Eukaryota</taxon>
        <taxon>Metazoa</taxon>
        <taxon>Ecdysozoa</taxon>
        <taxon>Nematoda</taxon>
        <taxon>Chromadorea</taxon>
        <taxon>Rhabditida</taxon>
        <taxon>Tylenchina</taxon>
        <taxon>Tylenchomorpha</taxon>
        <taxon>Aphelenchoidea</taxon>
        <taxon>Aphelenchoididae</taxon>
        <taxon>Bursaphelenchus</taxon>
    </lineage>
</organism>
<dbReference type="SUPFAM" id="SSF55486">
    <property type="entry name" value="Metalloproteases ('zincins'), catalytic domain"/>
    <property type="match status" value="1"/>
</dbReference>
<evidence type="ECO:0000313" key="14">
    <source>
        <dbReference type="Proteomes" id="UP000659654"/>
    </source>
</evidence>
<dbReference type="GO" id="GO:0008237">
    <property type="term" value="F:metallopeptidase activity"/>
    <property type="evidence" value="ECO:0007669"/>
    <property type="project" value="UniProtKB-KW"/>
</dbReference>
<evidence type="ECO:0000256" key="11">
    <source>
        <dbReference type="PIRSR" id="PIRSR634015-3"/>
    </source>
</evidence>
<dbReference type="SUPFAM" id="SSF63737">
    <property type="entry name" value="Leukotriene A4 hydrolase N-terminal domain"/>
    <property type="match status" value="1"/>
</dbReference>
<dbReference type="EMBL" id="CAJFDI010000001">
    <property type="protein sequence ID" value="CAD5208132.1"/>
    <property type="molecule type" value="Genomic_DNA"/>
</dbReference>
<dbReference type="GO" id="GO:0005829">
    <property type="term" value="C:cytosol"/>
    <property type="evidence" value="ECO:0007669"/>
    <property type="project" value="TreeGrafter"/>
</dbReference>
<keyword evidence="3" id="KW-0963">Cytoplasm</keyword>
<dbReference type="GO" id="GO:0008270">
    <property type="term" value="F:zinc ion binding"/>
    <property type="evidence" value="ECO:0007669"/>
    <property type="project" value="InterPro"/>
</dbReference>
<feature type="binding site" evidence="10">
    <location>
        <begin position="303"/>
        <end position="308"/>
    </location>
    <ligand>
        <name>a peptide</name>
        <dbReference type="ChEBI" id="CHEBI:60466"/>
    </ligand>
</feature>
<dbReference type="SMR" id="A0A7I8XF51"/>
<dbReference type="InterPro" id="IPR042097">
    <property type="entry name" value="Aminopeptidase_N-like_N_sf"/>
</dbReference>
<dbReference type="InterPro" id="IPR016024">
    <property type="entry name" value="ARM-type_fold"/>
</dbReference>
<dbReference type="EMBL" id="CAJFCV020000001">
    <property type="protein sequence ID" value="CAG9080346.1"/>
    <property type="molecule type" value="Genomic_DNA"/>
</dbReference>
<dbReference type="InterPro" id="IPR038502">
    <property type="entry name" value="M1_LTA-4_hydro/amino_C_sf"/>
</dbReference>
<dbReference type="InterPro" id="IPR014782">
    <property type="entry name" value="Peptidase_M1_dom"/>
</dbReference>
<dbReference type="Gene3D" id="2.60.40.1730">
    <property type="entry name" value="tricorn interacting facor f3 domain"/>
    <property type="match status" value="1"/>
</dbReference>
<gene>
    <name evidence="13" type="ORF">BXYJ_LOCUS368</name>
</gene>
<dbReference type="GO" id="GO:0006508">
    <property type="term" value="P:proteolysis"/>
    <property type="evidence" value="ECO:0007669"/>
    <property type="project" value="UniProtKB-KW"/>
</dbReference>
<feature type="active site" description="Proton donor" evidence="9">
    <location>
        <position position="422"/>
    </location>
</feature>
<feature type="binding site" evidence="11">
    <location>
        <position position="355"/>
    </location>
    <ligand>
        <name>Zn(2+)</name>
        <dbReference type="ChEBI" id="CHEBI:29105"/>
        <note>catalytic</note>
    </ligand>
</feature>
<evidence type="ECO:0000256" key="3">
    <source>
        <dbReference type="ARBA" id="ARBA00022490"/>
    </source>
</evidence>
<evidence type="ECO:0000256" key="10">
    <source>
        <dbReference type="PIRSR" id="PIRSR634015-2"/>
    </source>
</evidence>
<evidence type="ECO:0000256" key="5">
    <source>
        <dbReference type="ARBA" id="ARBA00022723"/>
    </source>
</evidence>
<dbReference type="Pfam" id="PF17900">
    <property type="entry name" value="Peptidase_M1_N"/>
    <property type="match status" value="1"/>
</dbReference>
<keyword evidence="7 11" id="KW-0862">Zinc</keyword>
<keyword evidence="14" id="KW-1185">Reference proteome</keyword>
<protein>
    <submittedName>
        <fullName evidence="13">(pine wood nematode) hypothetical protein</fullName>
    </submittedName>
</protein>
<name>A0A7I8XF51_BURXY</name>
<dbReference type="Pfam" id="PF09127">
    <property type="entry name" value="Leuk-A4-hydro_C"/>
    <property type="match status" value="1"/>
</dbReference>
<evidence type="ECO:0000259" key="12">
    <source>
        <dbReference type="SMART" id="SM01263"/>
    </source>
</evidence>
<dbReference type="Gene3D" id="1.10.390.10">
    <property type="entry name" value="Neutral Protease Domain 2"/>
    <property type="match status" value="1"/>
</dbReference>
<dbReference type="Pfam" id="PF01433">
    <property type="entry name" value="Peptidase_M1"/>
    <property type="match status" value="1"/>
</dbReference>
<feature type="binding site" evidence="11">
    <location>
        <position position="332"/>
    </location>
    <ligand>
        <name>Zn(2+)</name>
        <dbReference type="ChEBI" id="CHEBI:29105"/>
        <note>catalytic</note>
    </ligand>
</feature>
<comment type="similarity">
    <text evidence="2">Belongs to the peptidase M1 family.</text>
</comment>
<dbReference type="FunFam" id="3.30.2010.30:FF:000001">
    <property type="entry name" value="Leukotriene A(4) hydrolase"/>
    <property type="match status" value="1"/>
</dbReference>
<feature type="binding site" evidence="10">
    <location>
        <begin position="602"/>
        <end position="604"/>
    </location>
    <ligand>
        <name>a peptide</name>
        <dbReference type="ChEBI" id="CHEBI:60466"/>
    </ligand>
</feature>
<evidence type="ECO:0000256" key="4">
    <source>
        <dbReference type="ARBA" id="ARBA00022670"/>
    </source>
</evidence>
<dbReference type="Proteomes" id="UP000582659">
    <property type="component" value="Unassembled WGS sequence"/>
</dbReference>
<feature type="active site" description="Proton acceptor" evidence="9">
    <location>
        <position position="333"/>
    </location>
</feature>
<dbReference type="InterPro" id="IPR027268">
    <property type="entry name" value="Peptidase_M4/M1_CTD_sf"/>
</dbReference>
<dbReference type="PANTHER" id="PTHR45726">
    <property type="entry name" value="LEUKOTRIENE A-4 HYDROLASE"/>
    <property type="match status" value="1"/>
</dbReference>
<dbReference type="Proteomes" id="UP000659654">
    <property type="component" value="Unassembled WGS sequence"/>
</dbReference>
<dbReference type="SMART" id="SM01263">
    <property type="entry name" value="Leuk-A4-hydro_C"/>
    <property type="match status" value="1"/>
</dbReference>